<dbReference type="Gene3D" id="3.40.430.10">
    <property type="entry name" value="Dihydrofolate Reductase, subunit A"/>
    <property type="match status" value="1"/>
</dbReference>
<dbReference type="Pfam" id="PF01872">
    <property type="entry name" value="RibD_C"/>
    <property type="match status" value="1"/>
</dbReference>
<sequence>MRRLVLQTQTTLDGFMAGPGGEMDWMTFPWTDDVGTYIDGIMAPVDTIVLGRHLAEGFIPHWAAEPADEPKESVDWMNRTPRVVVSRTLTTSPWENATVVDSLDAVRALKEAEGGDLIAYGGGELVRSLLAEGLVDDAHLFLNPTAIGTGMPVFPQGTRTRLRTVGATTFACGITALHLQPARD</sequence>
<dbReference type="PANTHER" id="PTHR38011">
    <property type="entry name" value="DIHYDROFOLATE REDUCTASE FAMILY PROTEIN (AFU_ORTHOLOGUE AFUA_8G06820)"/>
    <property type="match status" value="1"/>
</dbReference>
<dbReference type="InterPro" id="IPR002734">
    <property type="entry name" value="RibDG_C"/>
</dbReference>
<dbReference type="GO" id="GO:0009231">
    <property type="term" value="P:riboflavin biosynthetic process"/>
    <property type="evidence" value="ECO:0007669"/>
    <property type="project" value="InterPro"/>
</dbReference>
<dbReference type="InterPro" id="IPR024072">
    <property type="entry name" value="DHFR-like_dom_sf"/>
</dbReference>
<dbReference type="InterPro" id="IPR050765">
    <property type="entry name" value="Riboflavin_Biosynth_HTPR"/>
</dbReference>
<evidence type="ECO:0000259" key="1">
    <source>
        <dbReference type="Pfam" id="PF01872"/>
    </source>
</evidence>
<name>A0A021VP88_9CELL</name>
<dbReference type="RefSeq" id="WP_034226802.1">
    <property type="nucleotide sequence ID" value="NZ_AXCW01000142.1"/>
</dbReference>
<keyword evidence="3" id="KW-1185">Reference proteome</keyword>
<proteinExistence type="predicted"/>
<dbReference type="SUPFAM" id="SSF53597">
    <property type="entry name" value="Dihydrofolate reductase-like"/>
    <property type="match status" value="1"/>
</dbReference>
<evidence type="ECO:0000313" key="3">
    <source>
        <dbReference type="Proteomes" id="UP000019753"/>
    </source>
</evidence>
<dbReference type="GO" id="GO:0008703">
    <property type="term" value="F:5-amino-6-(5-phosphoribosylamino)uracil reductase activity"/>
    <property type="evidence" value="ECO:0007669"/>
    <property type="project" value="InterPro"/>
</dbReference>
<dbReference type="PANTHER" id="PTHR38011:SF11">
    <property type="entry name" value="2,5-DIAMINO-6-RIBOSYLAMINO-4(3H)-PYRIMIDINONE 5'-PHOSPHATE REDUCTASE"/>
    <property type="match status" value="1"/>
</dbReference>
<gene>
    <name evidence="2" type="ORF">N866_03980</name>
</gene>
<evidence type="ECO:0000313" key="2">
    <source>
        <dbReference type="EMBL" id="EYR62971.1"/>
    </source>
</evidence>
<organism evidence="2 3">
    <name type="scientific">Actinotalea ferrariae CF5-4</name>
    <dbReference type="NCBI Taxonomy" id="948458"/>
    <lineage>
        <taxon>Bacteria</taxon>
        <taxon>Bacillati</taxon>
        <taxon>Actinomycetota</taxon>
        <taxon>Actinomycetes</taxon>
        <taxon>Micrococcales</taxon>
        <taxon>Cellulomonadaceae</taxon>
        <taxon>Actinotalea</taxon>
    </lineage>
</organism>
<dbReference type="Proteomes" id="UP000019753">
    <property type="component" value="Unassembled WGS sequence"/>
</dbReference>
<dbReference type="OrthoDB" id="7949219at2"/>
<accession>A0A021VP88</accession>
<feature type="domain" description="Bacterial bifunctional deaminase-reductase C-terminal" evidence="1">
    <location>
        <begin position="4"/>
        <end position="175"/>
    </location>
</feature>
<reference evidence="2 3" key="1">
    <citation type="submission" date="2014-01" db="EMBL/GenBank/DDBJ databases">
        <title>Actinotalea ferrariae CF5-4.</title>
        <authorList>
            <person name="Chen F."/>
            <person name="Li Y."/>
            <person name="Wang G."/>
        </authorList>
    </citation>
    <scope>NUCLEOTIDE SEQUENCE [LARGE SCALE GENOMIC DNA]</scope>
    <source>
        <strain evidence="2 3">CF5-4</strain>
    </source>
</reference>
<dbReference type="EMBL" id="AXCW01000142">
    <property type="protein sequence ID" value="EYR62971.1"/>
    <property type="molecule type" value="Genomic_DNA"/>
</dbReference>
<protein>
    <submittedName>
        <fullName evidence="2">Deaminase</fullName>
    </submittedName>
</protein>
<comment type="caution">
    <text evidence="2">The sequence shown here is derived from an EMBL/GenBank/DDBJ whole genome shotgun (WGS) entry which is preliminary data.</text>
</comment>
<dbReference type="AlphaFoldDB" id="A0A021VP88"/>